<evidence type="ECO:0000313" key="1">
    <source>
        <dbReference type="EnsemblProtists" id="HpaP814736"/>
    </source>
</evidence>
<keyword evidence="2" id="KW-1185">Reference proteome</keyword>
<name>M4C6J9_HYAAE</name>
<dbReference type="VEuPathDB" id="FungiDB:HpaG814736"/>
<reference evidence="1" key="2">
    <citation type="submission" date="2015-06" db="UniProtKB">
        <authorList>
            <consortium name="EnsemblProtists"/>
        </authorList>
    </citation>
    <scope>IDENTIFICATION</scope>
    <source>
        <strain evidence="1">Emoy2</strain>
    </source>
</reference>
<dbReference type="EnsemblProtists" id="HpaT814736">
    <property type="protein sequence ID" value="HpaP814736"/>
    <property type="gene ID" value="HpaG814736"/>
</dbReference>
<dbReference type="EMBL" id="JH598803">
    <property type="status" value="NOT_ANNOTATED_CDS"/>
    <property type="molecule type" value="Genomic_DNA"/>
</dbReference>
<dbReference type="HOGENOM" id="CLU_2581135_0_0_1"/>
<dbReference type="Proteomes" id="UP000011713">
    <property type="component" value="Unassembled WGS sequence"/>
</dbReference>
<dbReference type="InParanoid" id="M4C6J9"/>
<reference evidence="2" key="1">
    <citation type="journal article" date="2010" name="Science">
        <title>Signatures of adaptation to obligate biotrophy in the Hyaloperonospora arabidopsidis genome.</title>
        <authorList>
            <person name="Baxter L."/>
            <person name="Tripathy S."/>
            <person name="Ishaque N."/>
            <person name="Boot N."/>
            <person name="Cabral A."/>
            <person name="Kemen E."/>
            <person name="Thines M."/>
            <person name="Ah-Fong A."/>
            <person name="Anderson R."/>
            <person name="Badejoko W."/>
            <person name="Bittner-Eddy P."/>
            <person name="Boore J.L."/>
            <person name="Chibucos M.C."/>
            <person name="Coates M."/>
            <person name="Dehal P."/>
            <person name="Delehaunty K."/>
            <person name="Dong S."/>
            <person name="Downton P."/>
            <person name="Dumas B."/>
            <person name="Fabro G."/>
            <person name="Fronick C."/>
            <person name="Fuerstenberg S.I."/>
            <person name="Fulton L."/>
            <person name="Gaulin E."/>
            <person name="Govers F."/>
            <person name="Hughes L."/>
            <person name="Humphray S."/>
            <person name="Jiang R.H."/>
            <person name="Judelson H."/>
            <person name="Kamoun S."/>
            <person name="Kyung K."/>
            <person name="Meijer H."/>
            <person name="Minx P."/>
            <person name="Morris P."/>
            <person name="Nelson J."/>
            <person name="Phuntumart V."/>
            <person name="Qutob D."/>
            <person name="Rehmany A."/>
            <person name="Rougon-Cardoso A."/>
            <person name="Ryden P."/>
            <person name="Torto-Alalibo T."/>
            <person name="Studholme D."/>
            <person name="Wang Y."/>
            <person name="Win J."/>
            <person name="Wood J."/>
            <person name="Clifton S.W."/>
            <person name="Rogers J."/>
            <person name="Van den Ackerveken G."/>
            <person name="Jones J.D."/>
            <person name="McDowell J.M."/>
            <person name="Beynon J."/>
            <person name="Tyler B.M."/>
        </authorList>
    </citation>
    <scope>NUCLEOTIDE SEQUENCE [LARGE SCALE GENOMIC DNA]</scope>
    <source>
        <strain evidence="2">Emoy2</strain>
    </source>
</reference>
<accession>M4C6J9</accession>
<dbReference type="AlphaFoldDB" id="M4C6J9"/>
<proteinExistence type="predicted"/>
<evidence type="ECO:0000313" key="2">
    <source>
        <dbReference type="Proteomes" id="UP000011713"/>
    </source>
</evidence>
<organism evidence="1 2">
    <name type="scientific">Hyaloperonospora arabidopsidis (strain Emoy2)</name>
    <name type="common">Downy mildew agent</name>
    <name type="synonym">Peronospora arabidopsidis</name>
    <dbReference type="NCBI Taxonomy" id="559515"/>
    <lineage>
        <taxon>Eukaryota</taxon>
        <taxon>Sar</taxon>
        <taxon>Stramenopiles</taxon>
        <taxon>Oomycota</taxon>
        <taxon>Peronosporomycetes</taxon>
        <taxon>Peronosporales</taxon>
        <taxon>Peronosporaceae</taxon>
        <taxon>Hyaloperonospora</taxon>
    </lineage>
</organism>
<sequence>LPDVPMEQRLSLDSVTAPVQQLSSYKVTTTSEKSYTKCKSTINDSKRLSIDTFETPRRRPHPSENPIDSICTLCRKLPNAK</sequence>
<protein>
    <submittedName>
        <fullName evidence="1">Uncharacterized protein</fullName>
    </submittedName>
</protein>